<dbReference type="Proteomes" id="UP000193986">
    <property type="component" value="Unassembled WGS sequence"/>
</dbReference>
<proteinExistence type="inferred from homology"/>
<dbReference type="Gene3D" id="3.40.395.10">
    <property type="entry name" value="Adenoviral Proteinase, Chain A"/>
    <property type="match status" value="1"/>
</dbReference>
<dbReference type="SUPFAM" id="SSF54001">
    <property type="entry name" value="Cysteine proteinases"/>
    <property type="match status" value="1"/>
</dbReference>
<feature type="region of interest" description="Disordered" evidence="4">
    <location>
        <begin position="72"/>
        <end position="193"/>
    </location>
</feature>
<evidence type="ECO:0000256" key="4">
    <source>
        <dbReference type="SAM" id="MobiDB-lite"/>
    </source>
</evidence>
<feature type="compositionally biased region" description="Acidic residues" evidence="4">
    <location>
        <begin position="136"/>
        <end position="156"/>
    </location>
</feature>
<feature type="compositionally biased region" description="Basic and acidic residues" evidence="4">
    <location>
        <begin position="98"/>
        <end position="108"/>
    </location>
</feature>
<evidence type="ECO:0000313" key="7">
    <source>
        <dbReference type="Proteomes" id="UP000193986"/>
    </source>
</evidence>
<comment type="similarity">
    <text evidence="1">Belongs to the peptidase C48 family.</text>
</comment>
<name>A0A1Y2AGF8_9TREE</name>
<dbReference type="InterPro" id="IPR038765">
    <property type="entry name" value="Papain-like_cys_pep_sf"/>
</dbReference>
<dbReference type="InterPro" id="IPR003653">
    <property type="entry name" value="Peptidase_C48_C"/>
</dbReference>
<keyword evidence="2" id="KW-0645">Protease</keyword>
<sequence>MQALLAATSSADLAQLVCYQLPGDTLDTSQMQMLPSSQRRLRSSQSVPPPSDMLHETRVEFGERLKVHNPKVKSRNELNCRVEGSAPKKQKSTIQSGRNDEHPLDEIRTVGVLRRMRRASRIPEQANTIESAVRPEEEEEEEEKEEEEEEEEEEIGDEPKKGEADEEEEKEMKANDDEEEKDPSAIRLTSEQRHHDLTINKQWVKTQAKLANIRKANLQQTSRTSTPFTPVTMDLATSIPQQMAEFVHLAITNMPASVLESCKNLMIVLRMVETHDPQFQILYNRLQSHIPVIYDFTNTYLFRPILISPVGDIDRTQLWEQISQAAEENRSKLRNKAVLRSIPGCRDSEGASRHFYLVTDNCFKQSLARLTDEGKWYNDLVMRLLSLTLASELALKRIRGVYVIDQPLPSMPTTWEAANPPKKVQAFQQSLIKHMTGKDLFSNLGGNETIIGYMHLNGNHWACWVIDQKKKQVLVMDSMGVSKDFVKKANWNPKLPLQDCADAYPLRCSKALSTTF</sequence>
<protein>
    <recommendedName>
        <fullName evidence="5">Ubiquitin-like protease family profile domain-containing protein</fullName>
    </recommendedName>
</protein>
<evidence type="ECO:0000256" key="1">
    <source>
        <dbReference type="ARBA" id="ARBA00005234"/>
    </source>
</evidence>
<comment type="caution">
    <text evidence="6">The sequence shown here is derived from an EMBL/GenBank/DDBJ whole genome shotgun (WGS) entry which is preliminary data.</text>
</comment>
<dbReference type="EMBL" id="MCFC01000106">
    <property type="protein sequence ID" value="ORY21698.1"/>
    <property type="molecule type" value="Genomic_DNA"/>
</dbReference>
<accession>A0A1Y2AGF8</accession>
<keyword evidence="3" id="KW-0378">Hydrolase</keyword>
<organism evidence="6 7">
    <name type="scientific">Naematelia encephala</name>
    <dbReference type="NCBI Taxonomy" id="71784"/>
    <lineage>
        <taxon>Eukaryota</taxon>
        <taxon>Fungi</taxon>
        <taxon>Dikarya</taxon>
        <taxon>Basidiomycota</taxon>
        <taxon>Agaricomycotina</taxon>
        <taxon>Tremellomycetes</taxon>
        <taxon>Tremellales</taxon>
        <taxon>Naemateliaceae</taxon>
        <taxon>Naematelia</taxon>
    </lineage>
</organism>
<dbReference type="Pfam" id="PF02902">
    <property type="entry name" value="Peptidase_C48"/>
    <property type="match status" value="1"/>
</dbReference>
<reference evidence="6 7" key="1">
    <citation type="submission" date="2016-07" db="EMBL/GenBank/DDBJ databases">
        <title>Pervasive Adenine N6-methylation of Active Genes in Fungi.</title>
        <authorList>
            <consortium name="DOE Joint Genome Institute"/>
            <person name="Mondo S.J."/>
            <person name="Dannebaum R.O."/>
            <person name="Kuo R.C."/>
            <person name="Labutti K."/>
            <person name="Haridas S."/>
            <person name="Kuo A."/>
            <person name="Salamov A."/>
            <person name="Ahrendt S.R."/>
            <person name="Lipzen A."/>
            <person name="Sullivan W."/>
            <person name="Andreopoulos W.B."/>
            <person name="Clum A."/>
            <person name="Lindquist E."/>
            <person name="Daum C."/>
            <person name="Ramamoorthy G.K."/>
            <person name="Gryganskyi A."/>
            <person name="Culley D."/>
            <person name="Magnuson J.K."/>
            <person name="James T.Y."/>
            <person name="O'Malley M.A."/>
            <person name="Stajich J.E."/>
            <person name="Spatafora J.W."/>
            <person name="Visel A."/>
            <person name="Grigoriev I.V."/>
        </authorList>
    </citation>
    <scope>NUCLEOTIDE SEQUENCE [LARGE SCALE GENOMIC DNA]</scope>
    <source>
        <strain evidence="6 7">68-887.2</strain>
    </source>
</reference>
<evidence type="ECO:0000313" key="6">
    <source>
        <dbReference type="EMBL" id="ORY21698.1"/>
    </source>
</evidence>
<gene>
    <name evidence="6" type="ORF">BCR39DRAFT_591519</name>
</gene>
<dbReference type="GO" id="GO:0008234">
    <property type="term" value="F:cysteine-type peptidase activity"/>
    <property type="evidence" value="ECO:0007669"/>
    <property type="project" value="InterPro"/>
</dbReference>
<keyword evidence="7" id="KW-1185">Reference proteome</keyword>
<dbReference type="InParanoid" id="A0A1Y2AGF8"/>
<dbReference type="AlphaFoldDB" id="A0A1Y2AGF8"/>
<evidence type="ECO:0000256" key="2">
    <source>
        <dbReference type="ARBA" id="ARBA00022670"/>
    </source>
</evidence>
<dbReference type="GO" id="GO:0019783">
    <property type="term" value="F:ubiquitin-like protein peptidase activity"/>
    <property type="evidence" value="ECO:0007669"/>
    <property type="project" value="UniProtKB-ARBA"/>
</dbReference>
<feature type="domain" description="Ubiquitin-like protease family profile" evidence="5">
    <location>
        <begin position="443"/>
        <end position="484"/>
    </location>
</feature>
<evidence type="ECO:0000259" key="5">
    <source>
        <dbReference type="Pfam" id="PF02902"/>
    </source>
</evidence>
<dbReference type="GO" id="GO:0006508">
    <property type="term" value="P:proteolysis"/>
    <property type="evidence" value="ECO:0007669"/>
    <property type="project" value="UniProtKB-KW"/>
</dbReference>
<evidence type="ECO:0000256" key="3">
    <source>
        <dbReference type="ARBA" id="ARBA00022801"/>
    </source>
</evidence>